<keyword evidence="8" id="KW-0472">Membrane</keyword>
<dbReference type="PANTHER" id="PTHR32198">
    <property type="entry name" value="MITOCHONDRIAL ESCAPE PROTEIN 2"/>
    <property type="match status" value="1"/>
</dbReference>
<organism evidence="13 14">
    <name type="scientific">Oleoguttula mirabilis</name>
    <dbReference type="NCBI Taxonomy" id="1507867"/>
    <lineage>
        <taxon>Eukaryota</taxon>
        <taxon>Fungi</taxon>
        <taxon>Dikarya</taxon>
        <taxon>Ascomycota</taxon>
        <taxon>Pezizomycotina</taxon>
        <taxon>Dothideomycetes</taxon>
        <taxon>Dothideomycetidae</taxon>
        <taxon>Mycosphaerellales</taxon>
        <taxon>Teratosphaeriaceae</taxon>
        <taxon>Oleoguttula</taxon>
    </lineage>
</organism>
<dbReference type="CDD" id="cd12433">
    <property type="entry name" value="RRM_Yme2p_like"/>
    <property type="match status" value="1"/>
</dbReference>
<keyword evidence="10 11" id="KW-0694">RNA-binding</keyword>
<dbReference type="Pfam" id="PF10443">
    <property type="entry name" value="RNA12"/>
    <property type="match status" value="1"/>
</dbReference>
<evidence type="ECO:0000256" key="1">
    <source>
        <dbReference type="ARBA" id="ARBA00004434"/>
    </source>
</evidence>
<evidence type="ECO:0000256" key="7">
    <source>
        <dbReference type="ARBA" id="ARBA00023128"/>
    </source>
</evidence>
<keyword evidence="5 11" id="KW-0999">Mitochondrion inner membrane</keyword>
<dbReference type="EMBL" id="JAVFHQ010000001">
    <property type="protein sequence ID" value="KAK4550601.1"/>
    <property type="molecule type" value="Genomic_DNA"/>
</dbReference>
<keyword evidence="7 11" id="KW-0496">Mitochondrion</keyword>
<evidence type="ECO:0000313" key="14">
    <source>
        <dbReference type="Proteomes" id="UP001324427"/>
    </source>
</evidence>
<evidence type="ECO:0000256" key="8">
    <source>
        <dbReference type="ARBA" id="ARBA00023136"/>
    </source>
</evidence>
<comment type="similarity">
    <text evidence="2 11">Belongs to the YME2 family.</text>
</comment>
<keyword evidence="11" id="KW-0507">mRNA processing</keyword>
<dbReference type="AlphaFoldDB" id="A0AAV9JYD1"/>
<evidence type="ECO:0000256" key="9">
    <source>
        <dbReference type="ARBA" id="ARBA00025276"/>
    </source>
</evidence>
<sequence length="864" mass="96415">MLRRPMLLRASRPSLIGVLGRGLPAHSRLQPSRKATAEAGENKSGHISTTPNEGILFFIGLVPVNLQWLHRFTWFLDRRKSSIFKDESRFETIGAVAPTKVVQDAIKNSKLGLGKVEIVEVLPRLKEGGAFLKFNHDEGTDSATVAEAVRQHLSQHHVRAWWNPFTTVRAGLVLGKPWVEDLFRLPSRRLRVEFLPPQPGAEIAELNQEQLYSFFRPYGKLSDIVTQPSDSKVVPRYAYLDFARLGKAIMARNCLHGYVVGDAQGGGKLGTVFRLTYEKKQRTTWAKDWIFTHPRIVIPLLAALVAGLAAVVFDPLRTLSIRAHITRSFHIEDNAVIRWFKTQSEDLIRRVKELRHGIDTAEAGMQVVWDDRKSEIEQIQSWLMETADTFIIVQGPRGSGKKELVLDHALQHKRDAHKVSRVSVWTWKHMLTSSQVLVVDCKPIQEARGDAATIAAAAGQVGYRPVFSSMNNISGLIDLAAQGMTGVKAGFSETLENQLSKIWNNTATALKSIGLEGRSKDDIDANLTDDEYLEAHPECRPVVVVDNFLHKSGETGSTSVYDKLAEWAARLTTSNVAHVIFLTNDVSFSKSLSKALPDRVFRTISLGDCSPETAKRYVINHLDFDAVDKKASPNEDEESRMLTPSQKRKDLRELDDVIPLLGGRLTDLEFLARRIKAGETPSKAVKEIIDQSASEILKMFLLLGSESKDWTPTQAWTLVRSLAHSETLRFNEILLLDAYKAGGDKALAALEQAELISVQSFNGRPYSIKPGKPVYQSAFQRLVEDKVLAAKMDLALLEGAIGNENKSIDKYEQELHLLGELPKQPSELTHRLQWLLGKIAGSQSKIEGYEKESAGLKKVLSSEF</sequence>
<evidence type="ECO:0000256" key="3">
    <source>
        <dbReference type="ARBA" id="ARBA00020222"/>
    </source>
</evidence>
<dbReference type="Proteomes" id="UP001324427">
    <property type="component" value="Unassembled WGS sequence"/>
</dbReference>
<evidence type="ECO:0000256" key="4">
    <source>
        <dbReference type="ARBA" id="ARBA00022692"/>
    </source>
</evidence>
<evidence type="ECO:0000256" key="2">
    <source>
        <dbReference type="ARBA" id="ARBA00010320"/>
    </source>
</evidence>
<keyword evidence="6" id="KW-1133">Transmembrane helix</keyword>
<evidence type="ECO:0000313" key="13">
    <source>
        <dbReference type="EMBL" id="KAK4550601.1"/>
    </source>
</evidence>
<name>A0AAV9JYD1_9PEZI</name>
<feature type="domain" description="RRM" evidence="12">
    <location>
        <begin position="188"/>
        <end position="280"/>
    </location>
</feature>
<dbReference type="InterPro" id="IPR035979">
    <property type="entry name" value="RBD_domain_sf"/>
</dbReference>
<protein>
    <recommendedName>
        <fullName evidence="3 11">Mitochondrial escape protein 2</fullName>
    </recommendedName>
</protein>
<gene>
    <name evidence="13" type="ORF">LTR36_000180</name>
</gene>
<dbReference type="GO" id="GO:0003723">
    <property type="term" value="F:RNA binding"/>
    <property type="evidence" value="ECO:0007669"/>
    <property type="project" value="UniProtKB-UniRule"/>
</dbReference>
<dbReference type="SUPFAM" id="SSF54928">
    <property type="entry name" value="RNA-binding domain, RBD"/>
    <property type="match status" value="1"/>
</dbReference>
<evidence type="ECO:0000259" key="12">
    <source>
        <dbReference type="PROSITE" id="PS50102"/>
    </source>
</evidence>
<evidence type="ECO:0000256" key="5">
    <source>
        <dbReference type="ARBA" id="ARBA00022792"/>
    </source>
</evidence>
<dbReference type="PANTHER" id="PTHR32198:SF2">
    <property type="entry name" value="MITOCHONDRIAL ESCAPE PROTEIN 2"/>
    <property type="match status" value="1"/>
</dbReference>
<proteinExistence type="inferred from homology"/>
<comment type="caution">
    <text evidence="13">The sequence shown here is derived from an EMBL/GenBank/DDBJ whole genome shotgun (WGS) entry which is preliminary data.</text>
</comment>
<keyword evidence="4" id="KW-0812">Transmembrane</keyword>
<dbReference type="Gene3D" id="3.40.50.300">
    <property type="entry name" value="P-loop containing nucleotide triphosphate hydrolases"/>
    <property type="match status" value="1"/>
</dbReference>
<keyword evidence="14" id="KW-1185">Reference proteome</keyword>
<reference evidence="13 14" key="1">
    <citation type="submission" date="2021-11" db="EMBL/GenBank/DDBJ databases">
        <title>Black yeast isolated from Biological Soil Crust.</title>
        <authorList>
            <person name="Kurbessoian T."/>
        </authorList>
    </citation>
    <scope>NUCLEOTIDE SEQUENCE [LARGE SCALE GENOMIC DNA]</scope>
    <source>
        <strain evidence="13 14">CCFEE 5522</strain>
    </source>
</reference>
<dbReference type="InterPro" id="IPR027417">
    <property type="entry name" value="P-loop_NTPase"/>
</dbReference>
<dbReference type="GO" id="GO:0006397">
    <property type="term" value="P:mRNA processing"/>
    <property type="evidence" value="ECO:0007669"/>
    <property type="project" value="UniProtKB-UniRule"/>
</dbReference>
<dbReference type="InterPro" id="IPR039627">
    <property type="entry name" value="Yme2_C"/>
</dbReference>
<dbReference type="SUPFAM" id="SSF52540">
    <property type="entry name" value="P-loop containing nucleoside triphosphate hydrolases"/>
    <property type="match status" value="1"/>
</dbReference>
<comment type="function">
    <text evidence="9 11">Plays a role in maintaining the mitochondrial genome and in controlling the mtDNA escape. Involved in the regulation of mtDNA nucleotide structure and number. May have a dispensable role in early maturation of pre-rRNA.</text>
</comment>
<evidence type="ECO:0000256" key="6">
    <source>
        <dbReference type="ARBA" id="ARBA00022989"/>
    </source>
</evidence>
<dbReference type="InterPro" id="IPR000504">
    <property type="entry name" value="RRM_dom"/>
</dbReference>
<dbReference type="Pfam" id="PF00076">
    <property type="entry name" value="RRM_1"/>
    <property type="match status" value="1"/>
</dbReference>
<dbReference type="InterPro" id="IPR034260">
    <property type="entry name" value="Yme2_RRM"/>
</dbReference>
<dbReference type="GO" id="GO:0005743">
    <property type="term" value="C:mitochondrial inner membrane"/>
    <property type="evidence" value="ECO:0007669"/>
    <property type="project" value="UniProtKB-SubCell"/>
</dbReference>
<evidence type="ECO:0000256" key="11">
    <source>
        <dbReference type="RuleBase" id="RU367108"/>
    </source>
</evidence>
<accession>A0AAV9JYD1</accession>
<evidence type="ECO:0000256" key="10">
    <source>
        <dbReference type="PROSITE-ProRule" id="PRU00176"/>
    </source>
</evidence>
<dbReference type="PROSITE" id="PS50102">
    <property type="entry name" value="RRM"/>
    <property type="match status" value="1"/>
</dbReference>
<dbReference type="InterPro" id="IPR018850">
    <property type="entry name" value="Mt_escape_2_C"/>
</dbReference>
<comment type="subcellular location">
    <subcellularLocation>
        <location evidence="1 11">Mitochondrion inner membrane</location>
        <topology evidence="1 11">Single-pass membrane protein</topology>
    </subcellularLocation>
</comment>